<evidence type="ECO:0000313" key="1">
    <source>
        <dbReference type="Proteomes" id="UP000887563"/>
    </source>
</evidence>
<sequence>MSGCLPHVVIAGLTKKYTNENFRQLINDKAKDPEIYTYQQLVEELHYNIGDAFAFVKRWIGIPISDRNSISDPSSDFRHLRHFRFTSAGNDHVHASFIPKFGIACSPVPNALVGNSVDEPAEDPDPCGDGSVERRVNGWEEVDHYHDFTSDRDSWYGDQEFGITADYIQ</sequence>
<dbReference type="Proteomes" id="UP000887563">
    <property type="component" value="Unplaced"/>
</dbReference>
<evidence type="ECO:0000313" key="2">
    <source>
        <dbReference type="WBParaSite" id="Minc3s00308g09878"/>
    </source>
</evidence>
<protein>
    <submittedName>
        <fullName evidence="2">Uncharacterized protein</fullName>
    </submittedName>
</protein>
<organism evidence="1 2">
    <name type="scientific">Meloidogyne incognita</name>
    <name type="common">Southern root-knot nematode worm</name>
    <name type="synonym">Oxyuris incognita</name>
    <dbReference type="NCBI Taxonomy" id="6306"/>
    <lineage>
        <taxon>Eukaryota</taxon>
        <taxon>Metazoa</taxon>
        <taxon>Ecdysozoa</taxon>
        <taxon>Nematoda</taxon>
        <taxon>Chromadorea</taxon>
        <taxon>Rhabditida</taxon>
        <taxon>Tylenchina</taxon>
        <taxon>Tylenchomorpha</taxon>
        <taxon>Tylenchoidea</taxon>
        <taxon>Meloidogynidae</taxon>
        <taxon>Meloidogyninae</taxon>
        <taxon>Meloidogyne</taxon>
        <taxon>Meloidogyne incognita group</taxon>
    </lineage>
</organism>
<proteinExistence type="predicted"/>
<dbReference type="AlphaFoldDB" id="A0A914LAH4"/>
<accession>A0A914LAH4</accession>
<keyword evidence="1" id="KW-1185">Reference proteome</keyword>
<dbReference type="WBParaSite" id="Minc3s00308g09878">
    <property type="protein sequence ID" value="Minc3s00308g09878"/>
    <property type="gene ID" value="Minc3s00308g09878"/>
</dbReference>
<reference evidence="2" key="1">
    <citation type="submission" date="2022-11" db="UniProtKB">
        <authorList>
            <consortium name="WormBaseParasite"/>
        </authorList>
    </citation>
    <scope>IDENTIFICATION</scope>
</reference>
<name>A0A914LAH4_MELIC</name>